<evidence type="ECO:0000313" key="4">
    <source>
        <dbReference type="Proteomes" id="UP000325003"/>
    </source>
</evidence>
<keyword evidence="4" id="KW-1185">Reference proteome</keyword>
<feature type="region of interest" description="Disordered" evidence="1">
    <location>
        <begin position="57"/>
        <end position="79"/>
    </location>
</feature>
<comment type="caution">
    <text evidence="3">The sequence shown here is derived from an EMBL/GenBank/DDBJ whole genome shotgun (WGS) entry which is preliminary data.</text>
</comment>
<dbReference type="AlphaFoldDB" id="A0A5B1LF53"/>
<organism evidence="3 4">
    <name type="scientific">Nocardioides humilatus</name>
    <dbReference type="NCBI Taxonomy" id="2607660"/>
    <lineage>
        <taxon>Bacteria</taxon>
        <taxon>Bacillati</taxon>
        <taxon>Actinomycetota</taxon>
        <taxon>Actinomycetes</taxon>
        <taxon>Propionibacteriales</taxon>
        <taxon>Nocardioidaceae</taxon>
        <taxon>Nocardioides</taxon>
    </lineage>
</organism>
<accession>A0A5B1LF53</accession>
<name>A0A5B1LF53_9ACTN</name>
<feature type="compositionally biased region" description="Low complexity" evidence="1">
    <location>
        <begin position="57"/>
        <end position="70"/>
    </location>
</feature>
<reference evidence="3 4" key="1">
    <citation type="submission" date="2019-09" db="EMBL/GenBank/DDBJ databases">
        <title>Nocardioides panacisoli sp. nov., isolated from the soil of a ginseng field.</title>
        <authorList>
            <person name="Cho C."/>
        </authorList>
    </citation>
    <scope>NUCLEOTIDE SEQUENCE [LARGE SCALE GENOMIC DNA]</scope>
    <source>
        <strain evidence="3 4">BN130099</strain>
    </source>
</reference>
<keyword evidence="2" id="KW-0812">Transmembrane</keyword>
<dbReference type="EMBL" id="VUJV01000003">
    <property type="protein sequence ID" value="KAA1418964.1"/>
    <property type="molecule type" value="Genomic_DNA"/>
</dbReference>
<sequence>MTAAWILAAPDDNDVVAGPIGFVVFIALLIAVALLGWSLTKHLKKVHQAAEEGVYGEPEAAASEVAASEAAETEGHDSK</sequence>
<feature type="transmembrane region" description="Helical" evidence="2">
    <location>
        <begin position="20"/>
        <end position="39"/>
    </location>
</feature>
<proteinExistence type="predicted"/>
<dbReference type="Proteomes" id="UP000325003">
    <property type="component" value="Unassembled WGS sequence"/>
</dbReference>
<evidence type="ECO:0000256" key="2">
    <source>
        <dbReference type="SAM" id="Phobius"/>
    </source>
</evidence>
<keyword evidence="2" id="KW-0472">Membrane</keyword>
<protein>
    <submittedName>
        <fullName evidence="3">Uncharacterized protein</fullName>
    </submittedName>
</protein>
<gene>
    <name evidence="3" type="ORF">F0U44_10875</name>
</gene>
<reference evidence="3 4" key="2">
    <citation type="submission" date="2019-09" db="EMBL/GenBank/DDBJ databases">
        <authorList>
            <person name="Jin C."/>
        </authorList>
    </citation>
    <scope>NUCLEOTIDE SEQUENCE [LARGE SCALE GENOMIC DNA]</scope>
    <source>
        <strain evidence="3 4">BN130099</strain>
    </source>
</reference>
<dbReference type="RefSeq" id="WP_149728304.1">
    <property type="nucleotide sequence ID" value="NZ_VUJV01000003.1"/>
</dbReference>
<keyword evidence="2" id="KW-1133">Transmembrane helix</keyword>
<evidence type="ECO:0000313" key="3">
    <source>
        <dbReference type="EMBL" id="KAA1418964.1"/>
    </source>
</evidence>
<evidence type="ECO:0000256" key="1">
    <source>
        <dbReference type="SAM" id="MobiDB-lite"/>
    </source>
</evidence>